<dbReference type="Proteomes" id="UP000602510">
    <property type="component" value="Unassembled WGS sequence"/>
</dbReference>
<keyword evidence="4" id="KW-1185">Reference proteome</keyword>
<evidence type="ECO:0000313" key="2">
    <source>
        <dbReference type="EMBL" id="KAF4027362.1"/>
    </source>
</evidence>
<protein>
    <submittedName>
        <fullName evidence="2">Uncharacterized protein</fullName>
    </submittedName>
</protein>
<comment type="caution">
    <text evidence="2">The sequence shown here is derived from an EMBL/GenBank/DDBJ whole genome shotgun (WGS) entry which is preliminary data.</text>
</comment>
<organism evidence="2 4">
    <name type="scientific">Phytophthora infestans</name>
    <name type="common">Potato late blight agent</name>
    <name type="synonym">Botrytis infestans</name>
    <dbReference type="NCBI Taxonomy" id="4787"/>
    <lineage>
        <taxon>Eukaryota</taxon>
        <taxon>Sar</taxon>
        <taxon>Stramenopiles</taxon>
        <taxon>Oomycota</taxon>
        <taxon>Peronosporomycetes</taxon>
        <taxon>Peronosporales</taxon>
        <taxon>Peronosporaceae</taxon>
        <taxon>Phytophthora</taxon>
    </lineage>
</organism>
<accession>A0A833S0Y3</accession>
<reference evidence="2" key="1">
    <citation type="submission" date="2020-04" db="EMBL/GenBank/DDBJ databases">
        <title>Hybrid Assembly of Korean Phytophthora infestans isolates.</title>
        <authorList>
            <person name="Prokchorchik M."/>
            <person name="Lee Y."/>
            <person name="Seo J."/>
            <person name="Cho J.-H."/>
            <person name="Park Y.-E."/>
            <person name="Jang D.-C."/>
            <person name="Im J.-S."/>
            <person name="Choi J.-G."/>
            <person name="Park H.-J."/>
            <person name="Lee G.-B."/>
            <person name="Lee Y.-G."/>
            <person name="Hong S.-Y."/>
            <person name="Cho K."/>
            <person name="Sohn K.H."/>
        </authorList>
    </citation>
    <scope>NUCLEOTIDE SEQUENCE</scope>
    <source>
        <strain evidence="2">KR_1_A1</strain>
    </source>
</reference>
<evidence type="ECO:0000313" key="4">
    <source>
        <dbReference type="Proteomes" id="UP000602510"/>
    </source>
</evidence>
<evidence type="ECO:0000313" key="3">
    <source>
        <dbReference type="EMBL" id="KAF4027363.1"/>
    </source>
</evidence>
<proteinExistence type="predicted"/>
<feature type="region of interest" description="Disordered" evidence="1">
    <location>
        <begin position="52"/>
        <end position="112"/>
    </location>
</feature>
<gene>
    <name evidence="2" type="ORF">GN244_ATG21037</name>
    <name evidence="3" type="ORF">GN244_ATG21038</name>
</gene>
<evidence type="ECO:0000256" key="1">
    <source>
        <dbReference type="SAM" id="MobiDB-lite"/>
    </source>
</evidence>
<dbReference type="EMBL" id="WSZM01001499">
    <property type="protein sequence ID" value="KAF4027363.1"/>
    <property type="molecule type" value="Genomic_DNA"/>
</dbReference>
<sequence length="112" mass="11511">MTTAKPHSKTNKTSKTIVAAARAGANAHNTCEAGSECIRAVVTGDATALERTARPFMTDSTGKDMSSDEPECERVPVNGVDGSNEVSGSPADGVAVGDDNVTARDIDIKTDS</sequence>
<dbReference type="AlphaFoldDB" id="A0A833S0Y3"/>
<feature type="compositionally biased region" description="Basic and acidic residues" evidence="1">
    <location>
        <begin position="101"/>
        <end position="112"/>
    </location>
</feature>
<name>A0A833S0Y3_PHYIN</name>
<dbReference type="EMBL" id="WSZM01001499">
    <property type="protein sequence ID" value="KAF4027362.1"/>
    <property type="molecule type" value="Genomic_DNA"/>
</dbReference>